<feature type="compositionally biased region" description="Low complexity" evidence="1">
    <location>
        <begin position="583"/>
        <end position="594"/>
    </location>
</feature>
<comment type="caution">
    <text evidence="5">The sequence shown here is derived from an EMBL/GenBank/DDBJ whole genome shotgun (WGS) entry which is preliminary data.</text>
</comment>
<feature type="domain" description="FMP27 WPPW motif-containing RBG unit" evidence="4">
    <location>
        <begin position="1807"/>
        <end position="2330"/>
    </location>
</feature>
<evidence type="ECO:0000313" key="6">
    <source>
        <dbReference type="Proteomes" id="UP000193560"/>
    </source>
</evidence>
<organism evidence="5 6">
    <name type="scientific">Absidia repens</name>
    <dbReference type="NCBI Taxonomy" id="90262"/>
    <lineage>
        <taxon>Eukaryota</taxon>
        <taxon>Fungi</taxon>
        <taxon>Fungi incertae sedis</taxon>
        <taxon>Mucoromycota</taxon>
        <taxon>Mucoromycotina</taxon>
        <taxon>Mucoromycetes</taxon>
        <taxon>Mucorales</taxon>
        <taxon>Cunninghamellaceae</taxon>
        <taxon>Absidia</taxon>
    </lineage>
</organism>
<dbReference type="PANTHER" id="PTHR15678">
    <property type="entry name" value="ANTIGEN MLAA-22-RELATED"/>
    <property type="match status" value="1"/>
</dbReference>
<feature type="region of interest" description="Disordered" evidence="1">
    <location>
        <begin position="2206"/>
        <end position="2253"/>
    </location>
</feature>
<dbReference type="InterPro" id="IPR045167">
    <property type="entry name" value="Hobbit"/>
</dbReference>
<evidence type="ECO:0000259" key="3">
    <source>
        <dbReference type="SMART" id="SM01214"/>
    </source>
</evidence>
<keyword evidence="6" id="KW-1185">Reference proteome</keyword>
<dbReference type="PANTHER" id="PTHR15678:SF6">
    <property type="entry name" value="BRIDGE-LIKE LIPID TRANSFER PROTEIN FAMILY MEMBER 2"/>
    <property type="match status" value="1"/>
</dbReference>
<feature type="region of interest" description="Disordered" evidence="1">
    <location>
        <begin position="1172"/>
        <end position="1192"/>
    </location>
</feature>
<feature type="compositionally biased region" description="Low complexity" evidence="1">
    <location>
        <begin position="2146"/>
        <end position="2165"/>
    </location>
</feature>
<feature type="compositionally biased region" description="Basic and acidic residues" evidence="1">
    <location>
        <begin position="2218"/>
        <end position="2235"/>
    </location>
</feature>
<keyword evidence="2" id="KW-1133">Transmembrane helix</keyword>
<protein>
    <submittedName>
        <fullName evidence="5">Golgi-body localization protein domain-domain-containing protein</fullName>
    </submittedName>
</protein>
<evidence type="ECO:0000313" key="5">
    <source>
        <dbReference type="EMBL" id="ORZ12269.1"/>
    </source>
</evidence>
<keyword evidence="2" id="KW-0472">Membrane</keyword>
<feature type="domain" description="FMP27/BLTP2/Hobbit GFWDK motif-containing RBG unit" evidence="3">
    <location>
        <begin position="1365"/>
        <end position="1543"/>
    </location>
</feature>
<dbReference type="STRING" id="90262.A0A1X2I9G0"/>
<dbReference type="EMBL" id="MCGE01000019">
    <property type="protein sequence ID" value="ORZ12269.1"/>
    <property type="molecule type" value="Genomic_DNA"/>
</dbReference>
<keyword evidence="2" id="KW-0812">Transmembrane</keyword>
<evidence type="ECO:0000256" key="2">
    <source>
        <dbReference type="SAM" id="Phobius"/>
    </source>
</evidence>
<dbReference type="InterPro" id="IPR019441">
    <property type="entry name" value="FMP27/BLTP2/Hobbit_GFWDK_RBG"/>
</dbReference>
<dbReference type="Pfam" id="PF10344">
    <property type="entry name" value="Hobbit"/>
    <property type="match status" value="1"/>
</dbReference>
<evidence type="ECO:0000256" key="1">
    <source>
        <dbReference type="SAM" id="MobiDB-lite"/>
    </source>
</evidence>
<feature type="transmembrane region" description="Helical" evidence="2">
    <location>
        <begin position="6"/>
        <end position="22"/>
    </location>
</feature>
<feature type="region of interest" description="Disordered" evidence="1">
    <location>
        <begin position="3034"/>
        <end position="3060"/>
    </location>
</feature>
<feature type="region of interest" description="Disordered" evidence="1">
    <location>
        <begin position="2784"/>
        <end position="2857"/>
    </location>
</feature>
<feature type="compositionally biased region" description="Polar residues" evidence="1">
    <location>
        <begin position="1174"/>
        <end position="1192"/>
    </location>
</feature>
<dbReference type="InterPro" id="IPR019449">
    <property type="entry name" value="FMP27_WPPW_RBG"/>
</dbReference>
<dbReference type="SMART" id="SM01214">
    <property type="entry name" value="Fmp27_GFWDK"/>
    <property type="match status" value="1"/>
</dbReference>
<reference evidence="5 6" key="1">
    <citation type="submission" date="2016-07" db="EMBL/GenBank/DDBJ databases">
        <title>Pervasive Adenine N6-methylation of Active Genes in Fungi.</title>
        <authorList>
            <consortium name="DOE Joint Genome Institute"/>
            <person name="Mondo S.J."/>
            <person name="Dannebaum R.O."/>
            <person name="Kuo R.C."/>
            <person name="Labutti K."/>
            <person name="Haridas S."/>
            <person name="Kuo A."/>
            <person name="Salamov A."/>
            <person name="Ahrendt S.R."/>
            <person name="Lipzen A."/>
            <person name="Sullivan W."/>
            <person name="Andreopoulos W.B."/>
            <person name="Clum A."/>
            <person name="Lindquist E."/>
            <person name="Daum C."/>
            <person name="Ramamoorthy G.K."/>
            <person name="Gryganskyi A."/>
            <person name="Culley D."/>
            <person name="Magnuson J.K."/>
            <person name="James T.Y."/>
            <person name="O'Malley M.A."/>
            <person name="Stajich J.E."/>
            <person name="Spatafora J.W."/>
            <person name="Visel A."/>
            <person name="Grigoriev I.V."/>
        </authorList>
    </citation>
    <scope>NUCLEOTIDE SEQUENCE [LARGE SCALE GENOMIC DNA]</scope>
    <source>
        <strain evidence="5 6">NRRL 1336</strain>
    </source>
</reference>
<name>A0A1X2I9G0_9FUNG</name>
<accession>A0A1X2I9G0</accession>
<dbReference type="Proteomes" id="UP000193560">
    <property type="component" value="Unassembled WGS sequence"/>
</dbReference>
<feature type="compositionally biased region" description="Basic and acidic residues" evidence="1">
    <location>
        <begin position="3041"/>
        <end position="3054"/>
    </location>
</feature>
<evidence type="ECO:0000259" key="4">
    <source>
        <dbReference type="SMART" id="SM01216"/>
    </source>
</evidence>
<feature type="region of interest" description="Disordered" evidence="1">
    <location>
        <begin position="551"/>
        <end position="598"/>
    </location>
</feature>
<feature type="compositionally biased region" description="Polar residues" evidence="1">
    <location>
        <begin position="2796"/>
        <end position="2812"/>
    </location>
</feature>
<feature type="compositionally biased region" description="Low complexity" evidence="1">
    <location>
        <begin position="2823"/>
        <end position="2853"/>
    </location>
</feature>
<feature type="region of interest" description="Disordered" evidence="1">
    <location>
        <begin position="2146"/>
        <end position="2176"/>
    </location>
</feature>
<proteinExistence type="predicted"/>
<feature type="compositionally biased region" description="Low complexity" evidence="1">
    <location>
        <begin position="551"/>
        <end position="567"/>
    </location>
</feature>
<dbReference type="SMART" id="SM01216">
    <property type="entry name" value="Fmp27_WPPW"/>
    <property type="match status" value="1"/>
</dbReference>
<gene>
    <name evidence="5" type="ORF">BCR42DRAFT_453621</name>
</gene>
<feature type="region of interest" description="Disordered" evidence="1">
    <location>
        <begin position="319"/>
        <end position="338"/>
    </location>
</feature>
<dbReference type="OrthoDB" id="1562405at2759"/>
<sequence>MVYSMILFILVSGFSWISFKYLIPHYRRLNFGLGFFSLHHFCYSYYDYWTLDIEKIQLLFTQNQMNGSRWITIHVQGVSLVYHSLPLQPIPAKSTTTATTKVSLWLTTWWNTMQSGLSLAKRYIKKASSLPIQWCLALLTGYVKLHVEGVSLKLITSKGMYYWLCIDTLDCQSTLSFIMKNAGGGETKGDGNDDNNRSLTETPLLSSSFTATQQPYSLKQTQHVFCDKQINVSFVLENLHCLLAADIIGNDDNDGQDGVDWHSVLQADSLPLTTALSLTPDCMVVHGVNIYCGIDSLQIFMLPLLRSFIGNPHFRPDTGVSSASSSAPQQAKHSTKKDINDQCKITKLKSIQGALEIGKLIIMCDTPDKTSFYSRLVLDDITFTTQSVPLEEIQSHDVNSTIGSIIYTLVDSSLPLNDNNSLNLLCTAELSVEGNLRLITDGDFGAYDGSVSQLMVTLNSPILTLDTVKQHLLESWIVQLHRFYVLKDPDTVRPSFIMDRLPSVDMSLVLVSPKVHFQHLLPQDDQLALDLQGLFHCTSVRWLLSGEYDSSIPSPSPSSAPLSTPMSSRRKRSTNLIQRLTIPSSSTPSSSTSSMNSGPIPGHARIYKMVFWLNIDNMRVDYWQHHQWIPWVASKHLDLAVKTYMKSPVTTVNRSISVDSTGTHSLENVIDLELQATMDKPEIHLCDSTLVLDPLIYWTRLLQPFVYILESQSSTTAKNEHASPPQLNLRNWLSLYSRCTASLSMLQTKIIMIGIDKKAPLDRTTPSGYLDNSPRHDMVARVQFSMEKLSMDSENRITATTTTTTTPPISNNIGAGRFLGNVRLSLQQLLLTQTTTIVENRYMDDGFDGGNDGDNGLVLAWVSRLHVTLGLGYLQNKSIPILVGVDIKLRKMGLQYSLGNHYSCLLVVNALRRVKILWTEKTRLDDDATMMHSQQQQQQREQLLLVDKIQCQIFRLDIHIFLPGQHELFFRADDLVLFWRLSSYSTGSTTAESNPLCSVTNVTLFGVSPDVKIGDGLVTDNGKQKWEALVELDDVEWLTDDISSRDGDVAKPSATLVMTKSFIRVPHGYVIAHVLENVVHLVKGVRELHCRIMEDTSDSSPYFAYVGPIARNSPMALPSVTLQCNQVILRLDDDPFEAKLRRIFHVGQSEQVKRLNLEAEFEKEKIRCREEQQLHQPVSASSANSNTKRSQQRQYFTPISYATNENDTTEAQISTAQKRLWEIYSESWIKNIQAHQQKETAANDQIRQADYRYRCVVEALDAAYDDSDTGVGAADGVDFADLFRLEIIPLPLHAPLAQLNMIKSIATINQKQGNSPSDDALFPLDETVHFVHNMGKGVPLCSDFSFLIPFHLNWQAGETSIQIRDYPLPLLHVPAAIPHGRTVHQHQQEYCFTTPAAWSLSGNYVIADDFGVKEGSRIITLNVDSNPGQNQHQQLHSLPSSAQYYNINVVRTASPTKFYSSVHYNIYTSAMSTICLSVSYQPAIQDILEILESITPAPVDPSAKIGVWDKIRLMIHTKTKVDFSIGGGDFAFVAKGTRDPYELMGLGAGMAKLWRGEVIWLLGYPNPQQEFTQIFSNSYVLGVPDLIRGGYVPSNLSSSITPTSTQPKILFSKIAIKLAGGVQMGIGCHLERTCTPGCLTCQYGSSPSQQPQCRFLCFKPHYQVVFKSKNHVGNDYHDAYAGFRSDFVHLSISIIKSPRTTTSDTNDASSTSGNGLNAMHLSPHFVNHFRRWYGLFGGPLSLPIRRGPLFNLLKGLLSPPAPPVKIGRHIQSLKYKIMIQPMAFGYFCMLDERRDSELDGGGVDAIGLKINVSHFCVDVHQRRKRQMTTLGFPHSTSSSPMTSSSDGQAEDELYRVKSNWPLHEVEIQLRDVDLRVVYTQNTPFSPNHPSYDNIDFSNHLNTCGNYTHQQWIDEDDYRELGLDMECSTIAASGKALPFAYSPCVDYVKRLDPIWVNRNRHLKSTHSCIMGSAKGALGTQLDYLHRRIETVEQQLRHHQQLLELTEMRLSKQSYNADLLQEANGIISVIARLNTRQHLLSRYIQKILHLSASDPIYNTSPSSRLQSSKPYSAYFDDNSLKHWEQMMGRFKERYTVHNPQIIWSPAVHDIVSRWRDARAHYNIQAYNISSRATQLLRELVELGIQQENQHKQNQQGGQHRSAYSSSTKNDKKNNNDMQNTQNVLDSKAAQDLLKKLLADRDCSFMVDNETKQHQNQSTTLDDKCDDKQHSSDGNKNDDAEDSDNNPRYQLDQIPDGCSSENMTLIDLWNPQLFLQSNTSQDYGILVANERVQVKQFEIIEAGNCDVDTCAVKKRTVASVEAVQLFVVKPGLMDGVDVSLDSNYGVHFPPTSDIDRQHQHILSPWIPPEMFTDNFISKYHTARFLRFGNDSNITGTIQYDRHNPIRSSSAYHSSHHYQPWDDQCNSTHLNFPNFVFTANPFQYSVLYQVIVDIILFKKEARHLERSDRLRDITFSIYASGDSPSKTLDDVIELQTKIRHFSQVHQDYQRQLICSPYTGDFDSDGLALLQQRCNSARQQLTTYKEALFLLMQSFKQIMDKYHHKDGSTTADEIFNDGSSLSSKTNSSNNQMVAVGKIKISVKSLVWKMLQDDGSPFSQWKLTNTSYVLITSKDQSLCHTIEIDKLVVKNTSSSPTYKQVVGPYLESSISSSMVPPDFSRHKMVYGRLVSLRPVGGIPVIQQLELNVFPLRLQLTYDFWRAFVVYLFPASPSLSTQKTSTSASSLNSMATASAAQSTSTGAIPTYDLKTPQNTSFHITDVNIQQSSSIASTTSAHIHPLESSPNSVRQDGSSTNSDTGIWFGAKRAMSTPTSSADTQTTTAPTSLPNAQQQSQKTTSTSKRKSWIINSTLPKLRKASRSTDGYPDDDDLTIMKHRASNNRTFILIKIHGAKHCLSFQGTKNIYDLQNFRFRQPNLEYRNKTWSWYDLLNALKKDFLRAVIKHSPALIKEKLKPSRLICDSSSKSYADDEELDVTNQQSQRLVLSTAPTHDDLSDSRSASLGSREVVELGIDGWFNDDSSAFDGDDGSSKDDLEVDDGGRSIHSTSSNILDVNDELEISTGIISEENDLISLHSNNTNNNYNSSMTEWNIPPSDLNIPIVSGKQRGHTDNEDGLFGKTISRLLPFSKKGKQRKTISPFIDEIDRSIGDNELERLQKGRLLFGKSYR</sequence>